<dbReference type="GeneID" id="104714904"/>
<evidence type="ECO:0000259" key="2">
    <source>
        <dbReference type="PROSITE" id="PS50181"/>
    </source>
</evidence>
<sequence>MAQLRKLLEKNRSVSSGRSKIDSGSSSSSSSPFNWLPEECISSIISFTSPEDACVAAVVSKIFKSAVKSDIIWEKFIPEDYISLIPPSRVFSSKKDLYFSLCHDPLLIDDGNKSIWLEKASGKRCIMLSAMNFLSIHSDYPPHLHWFPSPEARFELVAEVPQTYKFEFRCRMNTCVLSSRTRYSVNIVFKKGFECFGFKNVAMKAEVWQVGDVAYKRLVCFDMSTGGRKDTVKPVAREDGWMEVEVGEFFNEGDGDEIVETSIVESNKARKHGLIIQGIEIRPSKIPAECGGVFFFFRVKSFWKRSNLLSLSIFKPYTVIQYTILIFGKS</sequence>
<keyword evidence="3" id="KW-1185">Reference proteome</keyword>
<dbReference type="InterPro" id="IPR001810">
    <property type="entry name" value="F-box_dom"/>
</dbReference>
<dbReference type="PROSITE" id="PS50181">
    <property type="entry name" value="FBOX"/>
    <property type="match status" value="1"/>
</dbReference>
<dbReference type="Pfam" id="PF00646">
    <property type="entry name" value="F-box"/>
    <property type="match status" value="1"/>
</dbReference>
<dbReference type="PANTHER" id="PTHR32278">
    <property type="entry name" value="F-BOX DOMAIN-CONTAINING PROTEIN"/>
    <property type="match status" value="1"/>
</dbReference>
<organism evidence="3 4">
    <name type="scientific">Camelina sativa</name>
    <name type="common">False flax</name>
    <name type="synonym">Myagrum sativum</name>
    <dbReference type="NCBI Taxonomy" id="90675"/>
    <lineage>
        <taxon>Eukaryota</taxon>
        <taxon>Viridiplantae</taxon>
        <taxon>Streptophyta</taxon>
        <taxon>Embryophyta</taxon>
        <taxon>Tracheophyta</taxon>
        <taxon>Spermatophyta</taxon>
        <taxon>Magnoliopsida</taxon>
        <taxon>eudicotyledons</taxon>
        <taxon>Gunneridae</taxon>
        <taxon>Pentapetalae</taxon>
        <taxon>rosids</taxon>
        <taxon>malvids</taxon>
        <taxon>Brassicales</taxon>
        <taxon>Brassicaceae</taxon>
        <taxon>Camelineae</taxon>
        <taxon>Camelina</taxon>
    </lineage>
</organism>
<evidence type="ECO:0000256" key="1">
    <source>
        <dbReference type="SAM" id="MobiDB-lite"/>
    </source>
</evidence>
<dbReference type="CDD" id="cd22162">
    <property type="entry name" value="F-box_AtSKIP3-like"/>
    <property type="match status" value="1"/>
</dbReference>
<dbReference type="InterPro" id="IPR036047">
    <property type="entry name" value="F-box-like_dom_sf"/>
</dbReference>
<reference evidence="4" key="2">
    <citation type="submission" date="2025-08" db="UniProtKB">
        <authorList>
            <consortium name="RefSeq"/>
        </authorList>
    </citation>
    <scope>IDENTIFICATION</scope>
    <source>
        <tissue evidence="4">Leaf</tissue>
    </source>
</reference>
<dbReference type="InterPro" id="IPR025886">
    <property type="entry name" value="PP2-like"/>
</dbReference>
<proteinExistence type="predicted"/>
<protein>
    <submittedName>
        <fullName evidence="4">F-box protein PP2-B10-like</fullName>
    </submittedName>
</protein>
<reference evidence="3" key="1">
    <citation type="journal article" date="2014" name="Nat. Commun.">
        <title>The emerging biofuel crop Camelina sativa retains a highly undifferentiated hexaploid genome structure.</title>
        <authorList>
            <person name="Kagale S."/>
            <person name="Koh C."/>
            <person name="Nixon J."/>
            <person name="Bollina V."/>
            <person name="Clarke W.E."/>
            <person name="Tuteja R."/>
            <person name="Spillane C."/>
            <person name="Robinson S.J."/>
            <person name="Links M.G."/>
            <person name="Clarke C."/>
            <person name="Higgins E.E."/>
            <person name="Huebert T."/>
            <person name="Sharpe A.G."/>
            <person name="Parkin I.A."/>
        </authorList>
    </citation>
    <scope>NUCLEOTIDE SEQUENCE [LARGE SCALE GENOMIC DNA]</scope>
    <source>
        <strain evidence="3">cv. DH55</strain>
    </source>
</reference>
<dbReference type="Gene3D" id="1.20.1280.50">
    <property type="match status" value="1"/>
</dbReference>
<feature type="domain" description="F-box" evidence="2">
    <location>
        <begin position="30"/>
        <end position="76"/>
    </location>
</feature>
<evidence type="ECO:0000313" key="3">
    <source>
        <dbReference type="Proteomes" id="UP000694864"/>
    </source>
</evidence>
<feature type="region of interest" description="Disordered" evidence="1">
    <location>
        <begin position="10"/>
        <end position="32"/>
    </location>
</feature>
<name>A0ABM1QF44_CAMSA</name>
<evidence type="ECO:0000313" key="4">
    <source>
        <dbReference type="RefSeq" id="XP_019085382.1"/>
    </source>
</evidence>
<gene>
    <name evidence="4" type="primary">LOC104714904</name>
</gene>
<dbReference type="Proteomes" id="UP000694864">
    <property type="component" value="Chromosome 9"/>
</dbReference>
<dbReference type="Pfam" id="PF14299">
    <property type="entry name" value="PP2"/>
    <property type="match status" value="1"/>
</dbReference>
<feature type="compositionally biased region" description="Low complexity" evidence="1">
    <location>
        <begin position="13"/>
        <end position="31"/>
    </location>
</feature>
<accession>A0ABM1QF44</accession>
<dbReference type="SUPFAM" id="SSF81383">
    <property type="entry name" value="F-box domain"/>
    <property type="match status" value="1"/>
</dbReference>
<dbReference type="RefSeq" id="XP_019085382.1">
    <property type="nucleotide sequence ID" value="XM_019229837.1"/>
</dbReference>
<dbReference type="SMART" id="SM00256">
    <property type="entry name" value="FBOX"/>
    <property type="match status" value="1"/>
</dbReference>
<dbReference type="PANTHER" id="PTHR32278:SF119">
    <property type="entry name" value="F-BOX PROTEIN PP2-B10-RELATED"/>
    <property type="match status" value="1"/>
</dbReference>